<dbReference type="CDD" id="cd01299">
    <property type="entry name" value="Met_dep_hydrolase_A"/>
    <property type="match status" value="1"/>
</dbReference>
<dbReference type="Gene3D" id="3.20.20.140">
    <property type="entry name" value="Metal-dependent hydrolases"/>
    <property type="match status" value="1"/>
</dbReference>
<dbReference type="Pfam" id="PF01979">
    <property type="entry name" value="Amidohydro_1"/>
    <property type="match status" value="1"/>
</dbReference>
<dbReference type="EMBL" id="BSEN01000012">
    <property type="protein sequence ID" value="GLJ76809.1"/>
    <property type="molecule type" value="Genomic_DNA"/>
</dbReference>
<dbReference type="Gene3D" id="2.30.40.10">
    <property type="entry name" value="Urease, subunit C, domain 1"/>
    <property type="match status" value="1"/>
</dbReference>
<gene>
    <name evidence="2" type="ORF">GCM10017584_23830</name>
</gene>
<comment type="caution">
    <text evidence="2">The sequence shown here is derived from an EMBL/GenBank/DDBJ whole genome shotgun (WGS) entry which is preliminary data.</text>
</comment>
<dbReference type="AlphaFoldDB" id="A0A9W6HB67"/>
<dbReference type="InterPro" id="IPR006680">
    <property type="entry name" value="Amidohydro-rel"/>
</dbReference>
<dbReference type="GO" id="GO:0016810">
    <property type="term" value="F:hydrolase activity, acting on carbon-nitrogen (but not peptide) bonds"/>
    <property type="evidence" value="ECO:0007669"/>
    <property type="project" value="InterPro"/>
</dbReference>
<dbReference type="PANTHER" id="PTHR43135:SF3">
    <property type="entry name" value="ALPHA-D-RIBOSE 1-METHYLPHOSPHONATE 5-TRIPHOSPHATE DIPHOSPHATASE"/>
    <property type="match status" value="1"/>
</dbReference>
<evidence type="ECO:0000313" key="3">
    <source>
        <dbReference type="Proteomes" id="UP001142372"/>
    </source>
</evidence>
<feature type="domain" description="Amidohydrolase-related" evidence="1">
    <location>
        <begin position="69"/>
        <end position="406"/>
    </location>
</feature>
<dbReference type="Proteomes" id="UP001142372">
    <property type="component" value="Unassembled WGS sequence"/>
</dbReference>
<accession>A0A9W6HB67</accession>
<dbReference type="SUPFAM" id="SSF51338">
    <property type="entry name" value="Composite domain of metallo-dependent hydrolases"/>
    <property type="match status" value="1"/>
</dbReference>
<dbReference type="RefSeq" id="WP_271177471.1">
    <property type="nucleotide sequence ID" value="NZ_BAAAJO010000002.1"/>
</dbReference>
<dbReference type="PANTHER" id="PTHR43135">
    <property type="entry name" value="ALPHA-D-RIBOSE 1-METHYLPHOSPHONATE 5-TRIPHOSPHATE DIPHOSPHATASE"/>
    <property type="match status" value="1"/>
</dbReference>
<dbReference type="InterPro" id="IPR051781">
    <property type="entry name" value="Metallo-dep_Hydrolase"/>
</dbReference>
<evidence type="ECO:0000313" key="2">
    <source>
        <dbReference type="EMBL" id="GLJ76809.1"/>
    </source>
</evidence>
<dbReference type="InterPro" id="IPR032466">
    <property type="entry name" value="Metal_Hydrolase"/>
</dbReference>
<dbReference type="InterPro" id="IPR057744">
    <property type="entry name" value="OTAase-like"/>
</dbReference>
<protein>
    <submittedName>
        <fullName evidence="2">Amidohydrolase</fullName>
    </submittedName>
</protein>
<reference evidence="2" key="2">
    <citation type="submission" date="2023-01" db="EMBL/GenBank/DDBJ databases">
        <authorList>
            <person name="Sun Q."/>
            <person name="Evtushenko L."/>
        </authorList>
    </citation>
    <scope>NUCLEOTIDE SEQUENCE</scope>
    <source>
        <strain evidence="2">VKM Ac-1401</strain>
    </source>
</reference>
<keyword evidence="3" id="KW-1185">Reference proteome</keyword>
<reference evidence="2" key="1">
    <citation type="journal article" date="2014" name="Int. J. Syst. Evol. Microbiol.">
        <title>Complete genome sequence of Corynebacterium casei LMG S-19264T (=DSM 44701T), isolated from a smear-ripened cheese.</title>
        <authorList>
            <consortium name="US DOE Joint Genome Institute (JGI-PGF)"/>
            <person name="Walter F."/>
            <person name="Albersmeier A."/>
            <person name="Kalinowski J."/>
            <person name="Ruckert C."/>
        </authorList>
    </citation>
    <scope>NUCLEOTIDE SEQUENCE</scope>
    <source>
        <strain evidence="2">VKM Ac-1401</strain>
    </source>
</reference>
<organism evidence="2 3">
    <name type="scientific">Leifsonia poae</name>
    <dbReference type="NCBI Taxonomy" id="110933"/>
    <lineage>
        <taxon>Bacteria</taxon>
        <taxon>Bacillati</taxon>
        <taxon>Actinomycetota</taxon>
        <taxon>Actinomycetes</taxon>
        <taxon>Micrococcales</taxon>
        <taxon>Microbacteriaceae</taxon>
        <taxon>Leifsonia</taxon>
    </lineage>
</organism>
<name>A0A9W6HB67_9MICO</name>
<dbReference type="SUPFAM" id="SSF51556">
    <property type="entry name" value="Metallo-dependent hydrolases"/>
    <property type="match status" value="1"/>
</dbReference>
<sequence length="415" mass="44218">MSVDTIVDASTGTLLTGARLFDGTSGELLTGHAIEIDREGTIVALGEEADVVRAAAPDARRIDLGGRVLSPGLINMHVHFGLALPGTAGDLVSGGSDGDLLLVMADSARRTLLAGVTTVRLVGESRYLDFALRRGVRAGAVDGPRIFTAGHALCCTGGHGWESDALEGDGPDDFRRLTRLQIREGADLIKVCVSGGIAGEHEQIDTPQLFDDEMAAVIQVAHDWGRKVTAHVGPSSTLDRAIRLGLDCVEHGYELTRETTDLMAEHGVWYVPTITVSRCADFFDEQGVPAWMKERALGAGPRHWESLENAIASGVKIAMGTDMPPAAGFDGTTATVREMEFMVDAGMSPLDVMRSATSRAAELIGDESFGTIRVGARADFVAMADDPTSDVSALRGIDWVMKDGRVYRDDQEATR</sequence>
<evidence type="ECO:0000259" key="1">
    <source>
        <dbReference type="Pfam" id="PF01979"/>
    </source>
</evidence>
<proteinExistence type="predicted"/>
<dbReference type="InterPro" id="IPR011059">
    <property type="entry name" value="Metal-dep_hydrolase_composite"/>
</dbReference>